<organism evidence="2 3">
    <name type="scientific">Halobellus limi</name>
    <dbReference type="NCBI Taxonomy" id="699433"/>
    <lineage>
        <taxon>Archaea</taxon>
        <taxon>Methanobacteriati</taxon>
        <taxon>Methanobacteriota</taxon>
        <taxon>Stenosarchaea group</taxon>
        <taxon>Halobacteria</taxon>
        <taxon>Halobacteriales</taxon>
        <taxon>Haloferacaceae</taxon>
        <taxon>Halobellus</taxon>
    </lineage>
</organism>
<dbReference type="OrthoDB" id="225433at2157"/>
<dbReference type="GeneID" id="54852479"/>
<proteinExistence type="predicted"/>
<dbReference type="AlphaFoldDB" id="A0A1H5WUE5"/>
<keyword evidence="3" id="KW-1185">Reference proteome</keyword>
<evidence type="ECO:0000313" key="2">
    <source>
        <dbReference type="EMBL" id="SEG03152.1"/>
    </source>
</evidence>
<protein>
    <submittedName>
        <fullName evidence="2">Uncharacterized protein</fullName>
    </submittedName>
</protein>
<feature type="region of interest" description="Disordered" evidence="1">
    <location>
        <begin position="1"/>
        <end position="24"/>
    </location>
</feature>
<name>A0A1H5WUE5_9EURY</name>
<gene>
    <name evidence="2" type="ORF">SAMN04488133_1401</name>
</gene>
<dbReference type="EMBL" id="FNVN01000001">
    <property type="protein sequence ID" value="SEG03152.1"/>
    <property type="molecule type" value="Genomic_DNA"/>
</dbReference>
<dbReference type="Proteomes" id="UP000236740">
    <property type="component" value="Unassembled WGS sequence"/>
</dbReference>
<accession>A0A1H5WUE5</accession>
<sequence>MSHERGPGISGGERTPSTRDHGVLHRVKRHLLEWPRRYVEMRVDAIEDRSS</sequence>
<evidence type="ECO:0000256" key="1">
    <source>
        <dbReference type="SAM" id="MobiDB-lite"/>
    </source>
</evidence>
<evidence type="ECO:0000313" key="3">
    <source>
        <dbReference type="Proteomes" id="UP000236740"/>
    </source>
</evidence>
<reference evidence="2 3" key="1">
    <citation type="submission" date="2016-10" db="EMBL/GenBank/DDBJ databases">
        <authorList>
            <person name="de Groot N.N."/>
        </authorList>
    </citation>
    <scope>NUCLEOTIDE SEQUENCE [LARGE SCALE GENOMIC DNA]</scope>
    <source>
        <strain evidence="2 3">CGMCC 1.10331</strain>
    </source>
</reference>
<dbReference type="RefSeq" id="WP_170216798.1">
    <property type="nucleotide sequence ID" value="NZ_CP031311.1"/>
</dbReference>